<dbReference type="Gene3D" id="2.10.220.10">
    <property type="entry name" value="Hormone Receptor, Insulin-like Growth Factor Receptor 1, Chain A, domain 2"/>
    <property type="match status" value="3"/>
</dbReference>
<dbReference type="OrthoDB" id="300641at2759"/>
<sequence>RLNEGALPTCPPKSAIGDPVWPPQTRSWSYFGVKPSQLCHFIGVGVLLGRFLLAETCVHTCPRGTFGDLKSRKCENCTDDCENCSGPRHCLKCQSQPHRPLYLHEVILCFFLYYIQFLLVLSVKENKLFFCLDRCFSFSLVCMDQFFLHNGKCLPDCPSGFYADSRSCSPCHEDCKECDGPDSDDCNECASRSFVLYNGECFEECPEGSYYETETEDCQECDRTCQICSSSSACLTCKEGMVLNSQGHCVTAKHCSLTEYHDEQTQTCKPCHKRCSRCTGPAEHQCLSCPKNGHLLSKYLAPAARFYFVFSFEDM</sequence>
<reference evidence="2" key="3">
    <citation type="submission" date="2025-09" db="UniProtKB">
        <authorList>
            <consortium name="Ensembl"/>
        </authorList>
    </citation>
    <scope>IDENTIFICATION</scope>
</reference>
<evidence type="ECO:0000313" key="2">
    <source>
        <dbReference type="Ensembl" id="ENSGEVP00005013846.1"/>
    </source>
</evidence>
<dbReference type="GeneTree" id="ENSGT00940000171049"/>
<dbReference type="PANTHER" id="PTHR15332">
    <property type="entry name" value="PROPROTEIN CONVERTASE SUBTILISIN_KEXIN TYPE 5-LIKE"/>
    <property type="match status" value="1"/>
</dbReference>
<dbReference type="PANTHER" id="PTHR15332:SF175">
    <property type="entry name" value="PROPROTEIN CONVERTASE SUBTILISIN_KEXIN TYPE 5-LIKE"/>
    <property type="match status" value="1"/>
</dbReference>
<keyword evidence="1" id="KW-0472">Membrane</keyword>
<keyword evidence="1" id="KW-1133">Transmembrane helix</keyword>
<dbReference type="AlphaFoldDB" id="A0A8C4WD60"/>
<protein>
    <recommendedName>
        <fullName evidence="4">Proprotein convertase subtilisin/kexin type 5</fullName>
    </recommendedName>
</protein>
<evidence type="ECO:0000313" key="3">
    <source>
        <dbReference type="Proteomes" id="UP000694390"/>
    </source>
</evidence>
<dbReference type="InterPro" id="IPR009030">
    <property type="entry name" value="Growth_fac_rcpt_cys_sf"/>
</dbReference>
<keyword evidence="3" id="KW-1185">Reference proteome</keyword>
<dbReference type="InterPro" id="IPR006212">
    <property type="entry name" value="Furin_repeat"/>
</dbReference>
<dbReference type="Ensembl" id="ENSGEVT00005014507.1">
    <property type="protein sequence ID" value="ENSGEVP00005013846.1"/>
    <property type="gene ID" value="ENSGEVG00005009826.1"/>
</dbReference>
<dbReference type="SMART" id="SM00261">
    <property type="entry name" value="FU"/>
    <property type="match status" value="4"/>
</dbReference>
<evidence type="ECO:0008006" key="4">
    <source>
        <dbReference type="Google" id="ProtNLM"/>
    </source>
</evidence>
<keyword evidence="1" id="KW-0812">Transmembrane</keyword>
<proteinExistence type="predicted"/>
<organism evidence="2 3">
    <name type="scientific">Gopherus evgoodei</name>
    <name type="common">Goodes thornscrub tortoise</name>
    <dbReference type="NCBI Taxonomy" id="1825980"/>
    <lineage>
        <taxon>Eukaryota</taxon>
        <taxon>Metazoa</taxon>
        <taxon>Chordata</taxon>
        <taxon>Craniata</taxon>
        <taxon>Vertebrata</taxon>
        <taxon>Euteleostomi</taxon>
        <taxon>Archelosauria</taxon>
        <taxon>Testudinata</taxon>
        <taxon>Testudines</taxon>
        <taxon>Cryptodira</taxon>
        <taxon>Durocryptodira</taxon>
        <taxon>Testudinoidea</taxon>
        <taxon>Testudinidae</taxon>
        <taxon>Gopherus</taxon>
    </lineage>
</organism>
<dbReference type="Proteomes" id="UP000694390">
    <property type="component" value="Chromosome 6"/>
</dbReference>
<dbReference type="CDD" id="cd00064">
    <property type="entry name" value="FU"/>
    <property type="match status" value="1"/>
</dbReference>
<reference evidence="2" key="1">
    <citation type="submission" date="2019-06" db="EMBL/GenBank/DDBJ databases">
        <title>G10K-VGP Goodes thornscrub tortoise genome, primary haplotype.</title>
        <authorList>
            <person name="Murphy B."/>
            <person name="Edwards T."/>
            <person name="Rhie A."/>
            <person name="Koren S."/>
            <person name="Phillippy A."/>
            <person name="Fedrigo O."/>
            <person name="Haase B."/>
            <person name="Mountcastle J."/>
            <person name="Lewin H."/>
            <person name="Damas J."/>
            <person name="Howe K."/>
            <person name="Formenti G."/>
            <person name="Myers G."/>
            <person name="Durbin R."/>
            <person name="Jarvis E.D."/>
        </authorList>
    </citation>
    <scope>NUCLEOTIDE SEQUENCE [LARGE SCALE GENOMIC DNA]</scope>
</reference>
<name>A0A8C4WD60_9SAUR</name>
<evidence type="ECO:0000256" key="1">
    <source>
        <dbReference type="SAM" id="Phobius"/>
    </source>
</evidence>
<feature type="transmembrane region" description="Helical" evidence="1">
    <location>
        <begin position="101"/>
        <end position="121"/>
    </location>
</feature>
<dbReference type="SUPFAM" id="SSF57184">
    <property type="entry name" value="Growth factor receptor domain"/>
    <property type="match status" value="2"/>
</dbReference>
<accession>A0A8C4WD60</accession>
<reference evidence="2" key="2">
    <citation type="submission" date="2025-08" db="UniProtKB">
        <authorList>
            <consortium name="Ensembl"/>
        </authorList>
    </citation>
    <scope>IDENTIFICATION</scope>
</reference>